<evidence type="ECO:0000256" key="4">
    <source>
        <dbReference type="ARBA" id="ARBA00022695"/>
    </source>
</evidence>
<dbReference type="InterPro" id="IPR003846">
    <property type="entry name" value="SelO"/>
</dbReference>
<evidence type="ECO:0000256" key="5">
    <source>
        <dbReference type="ARBA" id="ARBA00022723"/>
    </source>
</evidence>
<dbReference type="GO" id="GO:0005524">
    <property type="term" value="F:ATP binding"/>
    <property type="evidence" value="ECO:0007669"/>
    <property type="project" value="UniProtKB-KW"/>
</dbReference>
<dbReference type="AlphaFoldDB" id="A0A6A6X6X1"/>
<evidence type="ECO:0000256" key="6">
    <source>
        <dbReference type="ARBA" id="ARBA00022741"/>
    </source>
</evidence>
<protein>
    <recommendedName>
        <fullName evidence="9">Selenoprotein O</fullName>
    </recommendedName>
</protein>
<evidence type="ECO:0000256" key="10">
    <source>
        <dbReference type="SAM" id="MobiDB-lite"/>
    </source>
</evidence>
<reference evidence="11" key="1">
    <citation type="journal article" date="2020" name="Stud. Mycol.">
        <title>101 Dothideomycetes genomes: a test case for predicting lifestyles and emergence of pathogens.</title>
        <authorList>
            <person name="Haridas S."/>
            <person name="Albert R."/>
            <person name="Binder M."/>
            <person name="Bloem J."/>
            <person name="Labutti K."/>
            <person name="Salamov A."/>
            <person name="Andreopoulos B."/>
            <person name="Baker S."/>
            <person name="Barry K."/>
            <person name="Bills G."/>
            <person name="Bluhm B."/>
            <person name="Cannon C."/>
            <person name="Castanera R."/>
            <person name="Culley D."/>
            <person name="Daum C."/>
            <person name="Ezra D."/>
            <person name="Gonzalez J."/>
            <person name="Henrissat B."/>
            <person name="Kuo A."/>
            <person name="Liang C."/>
            <person name="Lipzen A."/>
            <person name="Lutzoni F."/>
            <person name="Magnuson J."/>
            <person name="Mondo S."/>
            <person name="Nolan M."/>
            <person name="Ohm R."/>
            <person name="Pangilinan J."/>
            <person name="Park H.-J."/>
            <person name="Ramirez L."/>
            <person name="Alfaro M."/>
            <person name="Sun H."/>
            <person name="Tritt A."/>
            <person name="Yoshinaga Y."/>
            <person name="Zwiers L.-H."/>
            <person name="Turgeon B."/>
            <person name="Goodwin S."/>
            <person name="Spatafora J."/>
            <person name="Crous P."/>
            <person name="Grigoriev I."/>
        </authorList>
    </citation>
    <scope>NUCLEOTIDE SEQUENCE</scope>
    <source>
        <strain evidence="11">CBS 109.77</strain>
    </source>
</reference>
<keyword evidence="6" id="KW-0547">Nucleotide-binding</keyword>
<dbReference type="GO" id="GO:0070733">
    <property type="term" value="F:AMPylase activity"/>
    <property type="evidence" value="ECO:0007669"/>
    <property type="project" value="TreeGrafter"/>
</dbReference>
<keyword evidence="8" id="KW-0460">Magnesium</keyword>
<evidence type="ECO:0000313" key="11">
    <source>
        <dbReference type="EMBL" id="KAF2792008.1"/>
    </source>
</evidence>
<keyword evidence="4" id="KW-0548">Nucleotidyltransferase</keyword>
<feature type="compositionally biased region" description="Polar residues" evidence="10">
    <location>
        <begin position="7"/>
        <end position="31"/>
    </location>
</feature>
<dbReference type="PANTHER" id="PTHR32057">
    <property type="entry name" value="PROTEIN ADENYLYLTRANSFERASE SELO, MITOCHONDRIAL"/>
    <property type="match status" value="1"/>
</dbReference>
<dbReference type="EMBL" id="MU001990">
    <property type="protein sequence ID" value="KAF2792008.1"/>
    <property type="molecule type" value="Genomic_DNA"/>
</dbReference>
<dbReference type="GO" id="GO:0005739">
    <property type="term" value="C:mitochondrion"/>
    <property type="evidence" value="ECO:0007669"/>
    <property type="project" value="TreeGrafter"/>
</dbReference>
<evidence type="ECO:0000256" key="1">
    <source>
        <dbReference type="ARBA" id="ARBA00001946"/>
    </source>
</evidence>
<dbReference type="GO" id="GO:0046872">
    <property type="term" value="F:metal ion binding"/>
    <property type="evidence" value="ECO:0007669"/>
    <property type="project" value="UniProtKB-KW"/>
</dbReference>
<keyword evidence="7" id="KW-0067">ATP-binding</keyword>
<sequence length="624" mass="70329">MAHLDTPNGNTNGRSRGTHTLESLPKSNVFTRTLPPDAAFPTPSDSHGAPRDALGPRLVKEALYTYVRPEITHSPELLCVSERALHDLGLDPEETKTESFRNVVAGNKLLTWDEDTKDGEGIYPWAQCYGGYQFGQWAGQLGDGRAISLFEATNPDTGVRYEIQLKGAGKTPYSRFADGKAVLRSSIREFVVSEYLNAIGIPTTRALALTLAPKSKVMRERMEPGAIVTRFAQSWVRFGTFDLPRARGDRNLLRKLADYTAEHIYGGWDKLPSKLPAGDATATYTEAKNGISADVTEGEGLEEENRYVRLYRAIIRANAATVAKWQAYGFMNGVLNTDNTSILGLSIDFGPFAFLDTFDPMYTPNHDDHQLRYSYRNQPTIIWWNLVRLGEALGELLGAGANVDDSVFVEKGVTEAQADELVKRAEGIIDRCGEEYKAVFMGEYKALMTKRIGLKNFKESDFTELFSELLDVLEAYELDFHHAFRRLGNFKMAELESEQSRKDAAGRFFKGSEAPRQEAESRERIGKWLEKWAARVKEDWGEGKDEERKGEMDKVNPNFVPRSWILDELIEKVEKKGDRDILPNIMKVNLDPFQESWGWDEAEEERFCGDVPKYRGMLQCSCSS</sequence>
<name>A0A6A6X6X1_9PLEO</name>
<keyword evidence="12" id="KW-1185">Reference proteome</keyword>
<dbReference type="OrthoDB" id="10254721at2759"/>
<evidence type="ECO:0000256" key="9">
    <source>
        <dbReference type="ARBA" id="ARBA00031547"/>
    </source>
</evidence>
<keyword evidence="3" id="KW-0808">Transferase</keyword>
<dbReference type="PANTHER" id="PTHR32057:SF14">
    <property type="entry name" value="PROTEIN ADENYLYLTRANSFERASE SELO, MITOCHONDRIAL"/>
    <property type="match status" value="1"/>
</dbReference>
<gene>
    <name evidence="11" type="ORF">K505DRAFT_363295</name>
</gene>
<organism evidence="11 12">
    <name type="scientific">Melanomma pulvis-pyrius CBS 109.77</name>
    <dbReference type="NCBI Taxonomy" id="1314802"/>
    <lineage>
        <taxon>Eukaryota</taxon>
        <taxon>Fungi</taxon>
        <taxon>Dikarya</taxon>
        <taxon>Ascomycota</taxon>
        <taxon>Pezizomycotina</taxon>
        <taxon>Dothideomycetes</taxon>
        <taxon>Pleosporomycetidae</taxon>
        <taxon>Pleosporales</taxon>
        <taxon>Melanommataceae</taxon>
        <taxon>Melanomma</taxon>
    </lineage>
</organism>
<keyword evidence="5" id="KW-0479">Metal-binding</keyword>
<accession>A0A6A6X6X1</accession>
<proteinExistence type="inferred from homology"/>
<evidence type="ECO:0000256" key="2">
    <source>
        <dbReference type="ARBA" id="ARBA00009747"/>
    </source>
</evidence>
<evidence type="ECO:0000256" key="8">
    <source>
        <dbReference type="ARBA" id="ARBA00022842"/>
    </source>
</evidence>
<evidence type="ECO:0000256" key="7">
    <source>
        <dbReference type="ARBA" id="ARBA00022840"/>
    </source>
</evidence>
<comment type="similarity">
    <text evidence="2">Belongs to the SELO family.</text>
</comment>
<dbReference type="Proteomes" id="UP000799757">
    <property type="component" value="Unassembled WGS sequence"/>
</dbReference>
<dbReference type="HAMAP" id="MF_00692">
    <property type="entry name" value="SelO"/>
    <property type="match status" value="1"/>
</dbReference>
<evidence type="ECO:0000256" key="3">
    <source>
        <dbReference type="ARBA" id="ARBA00022679"/>
    </source>
</evidence>
<dbReference type="Pfam" id="PF02696">
    <property type="entry name" value="SelO"/>
    <property type="match status" value="1"/>
</dbReference>
<feature type="region of interest" description="Disordered" evidence="10">
    <location>
        <begin position="1"/>
        <end position="54"/>
    </location>
</feature>
<comment type="cofactor">
    <cofactor evidence="1">
        <name>Mg(2+)</name>
        <dbReference type="ChEBI" id="CHEBI:18420"/>
    </cofactor>
</comment>
<evidence type="ECO:0000313" key="12">
    <source>
        <dbReference type="Proteomes" id="UP000799757"/>
    </source>
</evidence>